<dbReference type="EMBL" id="KP694226">
    <property type="protein sequence ID" value="ALK16235.1"/>
    <property type="molecule type" value="mRNA"/>
</dbReference>
<keyword evidence="12" id="KW-0325">Glycoprotein</keyword>
<dbReference type="CDD" id="cd19031">
    <property type="entry name" value="LGIC_ECD_nAChR_proto_alpha-like"/>
    <property type="match status" value="1"/>
</dbReference>
<evidence type="ECO:0000256" key="4">
    <source>
        <dbReference type="ARBA" id="ARBA00022475"/>
    </source>
</evidence>
<dbReference type="PANTHER" id="PTHR18945">
    <property type="entry name" value="NEUROTRANSMITTER GATED ION CHANNEL"/>
    <property type="match status" value="1"/>
</dbReference>
<dbReference type="PRINTS" id="PR00254">
    <property type="entry name" value="NICOTINICR"/>
</dbReference>
<evidence type="ECO:0000256" key="16">
    <source>
        <dbReference type="ARBA" id="ARBA00034104"/>
    </source>
</evidence>
<dbReference type="CDD" id="cd19064">
    <property type="entry name" value="LGIC_TM_nAChR"/>
    <property type="match status" value="1"/>
</dbReference>
<dbReference type="FunFam" id="2.70.170.10:FF:000013">
    <property type="entry name" value="Acetylcholine receptor subunit alpha"/>
    <property type="match status" value="1"/>
</dbReference>
<evidence type="ECO:0000256" key="7">
    <source>
        <dbReference type="ARBA" id="ARBA00023018"/>
    </source>
</evidence>
<dbReference type="InterPro" id="IPR006202">
    <property type="entry name" value="Neur_chan_lig-bd"/>
</dbReference>
<evidence type="ECO:0000256" key="8">
    <source>
        <dbReference type="ARBA" id="ARBA00023065"/>
    </source>
</evidence>
<keyword evidence="4" id="KW-1003">Cell membrane</keyword>
<dbReference type="Pfam" id="PF02932">
    <property type="entry name" value="Neur_chan_memb"/>
    <property type="match status" value="2"/>
</dbReference>
<evidence type="ECO:0000256" key="17">
    <source>
        <dbReference type="RuleBase" id="RU000687"/>
    </source>
</evidence>
<keyword evidence="15 17" id="KW-0407">Ion channel</keyword>
<dbReference type="FunFam" id="1.20.58.390:FF:000001">
    <property type="entry name" value="Neuronal nicotinic acetylcholine receptor subunit 3"/>
    <property type="match status" value="1"/>
</dbReference>
<keyword evidence="5 17" id="KW-0812">Transmembrane</keyword>
<dbReference type="GO" id="GO:0045211">
    <property type="term" value="C:postsynaptic membrane"/>
    <property type="evidence" value="ECO:0007669"/>
    <property type="project" value="UniProtKB-SubCell"/>
</dbReference>
<evidence type="ECO:0000256" key="2">
    <source>
        <dbReference type="ARBA" id="ARBA00009237"/>
    </source>
</evidence>
<reference evidence="20" key="1">
    <citation type="submission" date="2014-12" db="EMBL/GenBank/DDBJ databases">
        <title>Gene cloning and character analysis of nicotinic acetylcholine receptor subunits from Tetranychus cinnabarinus.</title>
        <authorList>
            <person name="Gao P."/>
        </authorList>
    </citation>
    <scope>NUCLEOTIDE SEQUENCE</scope>
</reference>
<evidence type="ECO:0000256" key="3">
    <source>
        <dbReference type="ARBA" id="ARBA00022448"/>
    </source>
</evidence>
<dbReference type="InterPro" id="IPR038050">
    <property type="entry name" value="Neuro_actylchol_rec"/>
</dbReference>
<dbReference type="Gene3D" id="2.70.170.10">
    <property type="entry name" value="Neurotransmitter-gated ion-channel ligand-binding domain"/>
    <property type="match status" value="1"/>
</dbReference>
<keyword evidence="17" id="KW-0732">Signal</keyword>
<dbReference type="InterPro" id="IPR036719">
    <property type="entry name" value="Neuro-gated_channel_TM_sf"/>
</dbReference>
<keyword evidence="10" id="KW-1015">Disulfide bond</keyword>
<evidence type="ECO:0000256" key="1">
    <source>
        <dbReference type="ARBA" id="ARBA00003328"/>
    </source>
</evidence>
<dbReference type="InterPro" id="IPR006029">
    <property type="entry name" value="Neurotrans-gated_channel_TM"/>
</dbReference>
<evidence type="ECO:0000256" key="14">
    <source>
        <dbReference type="ARBA" id="ARBA00023286"/>
    </source>
</evidence>
<evidence type="ECO:0000256" key="13">
    <source>
        <dbReference type="ARBA" id="ARBA00023257"/>
    </source>
</evidence>
<dbReference type="FunFam" id="1.20.58.390:FF:000030">
    <property type="entry name" value="Acetylcholine receptor subunit alpha-L1"/>
    <property type="match status" value="1"/>
</dbReference>
<feature type="signal peptide" evidence="17">
    <location>
        <begin position="1"/>
        <end position="30"/>
    </location>
</feature>
<dbReference type="NCBIfam" id="TIGR00860">
    <property type="entry name" value="LIC"/>
    <property type="match status" value="1"/>
</dbReference>
<evidence type="ECO:0000256" key="10">
    <source>
        <dbReference type="ARBA" id="ARBA00023157"/>
    </source>
</evidence>
<comment type="similarity">
    <text evidence="2">Belongs to the ligand-gated ion channel (TC 1.A.9) family. Acetylcholine receptor (TC 1.A.9.1) subfamily.</text>
</comment>
<feature type="transmembrane region" description="Helical" evidence="17">
    <location>
        <begin position="571"/>
        <end position="591"/>
    </location>
</feature>
<dbReference type="Pfam" id="PF02931">
    <property type="entry name" value="Neur_chan_LBD"/>
    <property type="match status" value="1"/>
</dbReference>
<dbReference type="PROSITE" id="PS00236">
    <property type="entry name" value="NEUROTR_ION_CHANNEL"/>
    <property type="match status" value="1"/>
</dbReference>
<dbReference type="InterPro" id="IPR018000">
    <property type="entry name" value="Neurotransmitter_ion_chnl_CS"/>
</dbReference>
<keyword evidence="8 17" id="KW-0406">Ion transport</keyword>
<dbReference type="AlphaFoldDB" id="A0A0S1F6G5"/>
<dbReference type="Gene3D" id="1.20.58.390">
    <property type="entry name" value="Neurotransmitter-gated ion-channel transmembrane domain"/>
    <property type="match status" value="2"/>
</dbReference>
<comment type="function">
    <text evidence="1">After binding acetylcholine, the AChR responds by an extensive change in conformation that affects all subunits and leads to opening of an ion-conducting channel across the plasma membrane.</text>
</comment>
<evidence type="ECO:0000256" key="15">
    <source>
        <dbReference type="ARBA" id="ARBA00023303"/>
    </source>
</evidence>
<dbReference type="SUPFAM" id="SSF90112">
    <property type="entry name" value="Neurotransmitter-gated ion-channel transmembrane pore"/>
    <property type="match status" value="1"/>
</dbReference>
<evidence type="ECO:0000313" key="20">
    <source>
        <dbReference type="EMBL" id="ALK16235.1"/>
    </source>
</evidence>
<protein>
    <submittedName>
        <fullName evidence="20">Nicotinic acetylcholine receptor alpha1 subunit</fullName>
    </submittedName>
</protein>
<feature type="transmembrane region" description="Helical" evidence="17">
    <location>
        <begin position="315"/>
        <end position="336"/>
    </location>
</feature>
<proteinExistence type="evidence at transcript level"/>
<keyword evidence="7" id="KW-0770">Synapse</keyword>
<evidence type="ECO:0000256" key="6">
    <source>
        <dbReference type="ARBA" id="ARBA00022989"/>
    </source>
</evidence>
<keyword evidence="14" id="KW-1071">Ligand-gated ion channel</keyword>
<dbReference type="InterPro" id="IPR002394">
    <property type="entry name" value="Nicotinic_acetylcholine_rcpt"/>
</dbReference>
<evidence type="ECO:0000256" key="12">
    <source>
        <dbReference type="ARBA" id="ARBA00023180"/>
    </source>
</evidence>
<evidence type="ECO:0000259" key="18">
    <source>
        <dbReference type="Pfam" id="PF02931"/>
    </source>
</evidence>
<dbReference type="GO" id="GO:0004888">
    <property type="term" value="F:transmembrane signaling receptor activity"/>
    <property type="evidence" value="ECO:0007669"/>
    <property type="project" value="InterPro"/>
</dbReference>
<keyword evidence="3 17" id="KW-0813">Transport</keyword>
<accession>A0A0S1F6G5</accession>
<evidence type="ECO:0000256" key="11">
    <source>
        <dbReference type="ARBA" id="ARBA00023170"/>
    </source>
</evidence>
<dbReference type="InterPro" id="IPR036734">
    <property type="entry name" value="Neur_chan_lig-bd_sf"/>
</dbReference>
<dbReference type="PRINTS" id="PR00252">
    <property type="entry name" value="NRIONCHANNEL"/>
</dbReference>
<name>A0A0S1F6G5_TETCI</name>
<feature type="chain" id="PRO_5022251034" evidence="17">
    <location>
        <begin position="31"/>
        <end position="614"/>
    </location>
</feature>
<feature type="domain" description="Neurotransmitter-gated ion-channel transmembrane" evidence="19">
    <location>
        <begin position="256"/>
        <end position="411"/>
    </location>
</feature>
<dbReference type="InterPro" id="IPR006201">
    <property type="entry name" value="Neur_channel"/>
</dbReference>
<organism evidence="20">
    <name type="scientific">Tetranychus cinnabarinus</name>
    <name type="common">Carmine spider mite</name>
    <name type="synonym">Acarus cinnabarinus</name>
    <dbReference type="NCBI Taxonomy" id="93129"/>
    <lineage>
        <taxon>Eukaryota</taxon>
        <taxon>Metazoa</taxon>
        <taxon>Ecdysozoa</taxon>
        <taxon>Arthropoda</taxon>
        <taxon>Chelicerata</taxon>
        <taxon>Arachnida</taxon>
        <taxon>Acari</taxon>
        <taxon>Acariformes</taxon>
        <taxon>Trombidiformes</taxon>
        <taxon>Prostigmata</taxon>
        <taxon>Eleutherengona</taxon>
        <taxon>Raphignathae</taxon>
        <taxon>Tetranychoidea</taxon>
        <taxon>Tetranychidae</taxon>
        <taxon>Tetranychus</taxon>
    </lineage>
</organism>
<dbReference type="SUPFAM" id="SSF63712">
    <property type="entry name" value="Nicotinic receptor ligand binding domain-like"/>
    <property type="match status" value="1"/>
</dbReference>
<evidence type="ECO:0000256" key="9">
    <source>
        <dbReference type="ARBA" id="ARBA00023136"/>
    </source>
</evidence>
<keyword evidence="9 17" id="KW-0472">Membrane</keyword>
<feature type="domain" description="Neurotransmitter-gated ion-channel transmembrane" evidence="19">
    <location>
        <begin position="518"/>
        <end position="587"/>
    </location>
</feature>
<keyword evidence="6 17" id="KW-1133">Transmembrane helix</keyword>
<evidence type="ECO:0000256" key="5">
    <source>
        <dbReference type="ARBA" id="ARBA00022692"/>
    </source>
</evidence>
<evidence type="ECO:0000259" key="19">
    <source>
        <dbReference type="Pfam" id="PF02932"/>
    </source>
</evidence>
<comment type="subcellular location">
    <subcellularLocation>
        <location evidence="16">Postsynaptic cell membrane</location>
        <topology evidence="16">Multi-pass membrane protein</topology>
    </subcellularLocation>
</comment>
<feature type="transmembrane region" description="Helical" evidence="17">
    <location>
        <begin position="285"/>
        <end position="303"/>
    </location>
</feature>
<feature type="domain" description="Neurotransmitter-gated ion-channel ligand-binding" evidence="18">
    <location>
        <begin position="34"/>
        <end position="249"/>
    </location>
</feature>
<keyword evidence="11 20" id="KW-0675">Receptor</keyword>
<dbReference type="GO" id="GO:0022848">
    <property type="term" value="F:acetylcholine-gated monoatomic cation-selective channel activity"/>
    <property type="evidence" value="ECO:0007669"/>
    <property type="project" value="InterPro"/>
</dbReference>
<feature type="transmembrane region" description="Helical" evidence="17">
    <location>
        <begin position="250"/>
        <end position="273"/>
    </location>
</feature>
<keyword evidence="13" id="KW-0628">Postsynaptic cell membrane</keyword>
<sequence>MLKPTCQLVSLSFNLCRFMVWFYLPFKVNSNPDEQRLFEDLMNNYNALYRPVGNFSDKLLVKMGLVLSQIIDINLKNQIMSSNVWVHQEWYDMNLRWDPEEYRGVKKLHLPAEQIWLPDIVLYNNADGDYVITKLTKALVTSDGKVSWKPPAIFKSSCTIDVEYFPFDEQTCQMKFGIWTYDGLLIDFKHINQKDGSSEIPIGMDLSRFYLSVEWDIMDVPASRNEIYYSCCSNPYIDIRFNITLRRKTLFYTVNLIIPVIAISGLCVFVFYLPSDSGEKISLSISILLSLVVFFLLLSEILPPTSLGIPLLGRYLLFTLSLVTLSVCLTILVLNINFRSPSTHRMAPWVKKVFLNLLPKILKMKRPKKKEKESSTLNDHSNLYATSNCINRPEDCFPSPLSETSNNTVDNNHDINKEPINQPYEPHYRVQHSLAVTSLVPLPPPSLMASHHTLAQKPCHPLSLPSQPDLASPFLVSPSPLADPPSTLPAYTEAVNGNENSDYFNTQLDLLNNDCTNEAVEPMLTHRAKARSSFHQALISIQFVAQHMDNLDSYYEVEEDWKFVAMVLDRLLLWIFAISCIVGTVGIIAQAPSLYDRRRPIDVLYSKIAQRMRY</sequence>